<evidence type="ECO:0000256" key="1">
    <source>
        <dbReference type="SAM" id="MobiDB-lite"/>
    </source>
</evidence>
<keyword evidence="3" id="KW-1185">Reference proteome</keyword>
<sequence length="42" mass="4329">MSAVERGASREAFPASSYGGAGELFSVNAATAIHGHDVSTRY</sequence>
<comment type="caution">
    <text evidence="2">The sequence shown here is derived from an EMBL/GenBank/DDBJ whole genome shotgun (WGS) entry which is preliminary data.</text>
</comment>
<protein>
    <submittedName>
        <fullName evidence="2">Uncharacterized protein</fullName>
    </submittedName>
</protein>
<organism evidence="2 3">
    <name type="scientific">Xanthobacter agilis</name>
    <dbReference type="NCBI Taxonomy" id="47492"/>
    <lineage>
        <taxon>Bacteria</taxon>
        <taxon>Pseudomonadati</taxon>
        <taxon>Pseudomonadota</taxon>
        <taxon>Alphaproteobacteria</taxon>
        <taxon>Hyphomicrobiales</taxon>
        <taxon>Xanthobacteraceae</taxon>
        <taxon>Xanthobacter</taxon>
    </lineage>
</organism>
<dbReference type="EMBL" id="JAUSVY010000002">
    <property type="protein sequence ID" value="MDQ0504564.1"/>
    <property type="molecule type" value="Genomic_DNA"/>
</dbReference>
<gene>
    <name evidence="2" type="ORF">QOZ94_001338</name>
</gene>
<evidence type="ECO:0000313" key="2">
    <source>
        <dbReference type="EMBL" id="MDQ0504564.1"/>
    </source>
</evidence>
<evidence type="ECO:0000313" key="3">
    <source>
        <dbReference type="Proteomes" id="UP001241747"/>
    </source>
</evidence>
<dbReference type="RefSeq" id="WP_272903899.1">
    <property type="nucleotide sequence ID" value="NZ_JABWGX010000007.1"/>
</dbReference>
<reference evidence="2 3" key="1">
    <citation type="submission" date="2023-07" db="EMBL/GenBank/DDBJ databases">
        <title>Genomic Encyclopedia of Type Strains, Phase IV (KMG-IV): sequencing the most valuable type-strain genomes for metagenomic binning, comparative biology and taxonomic classification.</title>
        <authorList>
            <person name="Goeker M."/>
        </authorList>
    </citation>
    <scope>NUCLEOTIDE SEQUENCE [LARGE SCALE GENOMIC DNA]</scope>
    <source>
        <strain evidence="2 3">DSM 3770</strain>
    </source>
</reference>
<dbReference type="Proteomes" id="UP001241747">
    <property type="component" value="Unassembled WGS sequence"/>
</dbReference>
<accession>A0ABU0LBN5</accession>
<proteinExistence type="predicted"/>
<name>A0ABU0LBN5_XANAG</name>
<feature type="region of interest" description="Disordered" evidence="1">
    <location>
        <begin position="1"/>
        <end position="21"/>
    </location>
</feature>